<protein>
    <submittedName>
        <fullName evidence="7">TetR family transcriptional regulator</fullName>
    </submittedName>
</protein>
<dbReference type="PROSITE" id="PS01081">
    <property type="entry name" value="HTH_TETR_1"/>
    <property type="match status" value="1"/>
</dbReference>
<reference evidence="7" key="1">
    <citation type="submission" date="2021-01" db="EMBL/GenBank/DDBJ databases">
        <title>Paracoccus amoyensis sp. nov., isolated from the surface seawater along the coast of Xiamen Island, China.</title>
        <authorList>
            <person name="Lyu L."/>
        </authorList>
    </citation>
    <scope>NUCLEOTIDE SEQUENCE</scope>
    <source>
        <strain evidence="7">MJ17</strain>
    </source>
</reference>
<dbReference type="Gene3D" id="1.10.357.10">
    <property type="entry name" value="Tetracycline Repressor, domain 2"/>
    <property type="match status" value="1"/>
</dbReference>
<dbReference type="Proteomes" id="UP000640485">
    <property type="component" value="Unassembled WGS sequence"/>
</dbReference>
<organism evidence="7 8">
    <name type="scientific">Paracoccus caeni</name>
    <dbReference type="NCBI Taxonomy" id="657651"/>
    <lineage>
        <taxon>Bacteria</taxon>
        <taxon>Pseudomonadati</taxon>
        <taxon>Pseudomonadota</taxon>
        <taxon>Alphaproteobacteria</taxon>
        <taxon>Rhodobacterales</taxon>
        <taxon>Paracoccaceae</taxon>
        <taxon>Paracoccus</taxon>
    </lineage>
</organism>
<keyword evidence="1" id="KW-0805">Transcription regulation</keyword>
<feature type="region of interest" description="Disordered" evidence="5">
    <location>
        <begin position="1"/>
        <end position="21"/>
    </location>
</feature>
<sequence length="200" mass="22321">MAKAEQAGLPGEGLRERKRRETAQRITDAGIALFIARGYEATTLDDIAEKAGISRRSFFSYFKSKDDILLSLQSGTGKMLVAALHDEPVEKPPLTAMRDAVIRVCAPFPMDEMMAMDRLMRSSESVQARKQASYIEHEKLLFEALRQKWPDPAREVSLRLLAMLSIGTIRLSLDEMSRTGGARPLTDLLAQYFDALDGTL</sequence>
<comment type="caution">
    <text evidence="7">The sequence shown here is derived from an EMBL/GenBank/DDBJ whole genome shotgun (WGS) entry which is preliminary data.</text>
</comment>
<evidence type="ECO:0000259" key="6">
    <source>
        <dbReference type="PROSITE" id="PS50977"/>
    </source>
</evidence>
<evidence type="ECO:0000256" key="4">
    <source>
        <dbReference type="PROSITE-ProRule" id="PRU00335"/>
    </source>
</evidence>
<proteinExistence type="predicted"/>
<evidence type="ECO:0000256" key="2">
    <source>
        <dbReference type="ARBA" id="ARBA00023125"/>
    </source>
</evidence>
<dbReference type="InterPro" id="IPR001647">
    <property type="entry name" value="HTH_TetR"/>
</dbReference>
<dbReference type="Pfam" id="PF00440">
    <property type="entry name" value="TetR_N"/>
    <property type="match status" value="1"/>
</dbReference>
<dbReference type="Pfam" id="PF17754">
    <property type="entry name" value="TetR_C_14"/>
    <property type="match status" value="1"/>
</dbReference>
<keyword evidence="8" id="KW-1185">Reference proteome</keyword>
<dbReference type="PROSITE" id="PS50977">
    <property type="entry name" value="HTH_TETR_2"/>
    <property type="match status" value="1"/>
</dbReference>
<gene>
    <name evidence="7" type="ORF">JJJ17_08925</name>
</gene>
<evidence type="ECO:0000313" key="8">
    <source>
        <dbReference type="Proteomes" id="UP000640485"/>
    </source>
</evidence>
<dbReference type="InterPro" id="IPR050109">
    <property type="entry name" value="HTH-type_TetR-like_transc_reg"/>
</dbReference>
<dbReference type="PANTHER" id="PTHR30055:SF238">
    <property type="entry name" value="MYCOFACTOCIN BIOSYNTHESIS TRANSCRIPTIONAL REGULATOR MFTR-RELATED"/>
    <property type="match status" value="1"/>
</dbReference>
<accession>A0A934VUP8</accession>
<keyword evidence="3" id="KW-0804">Transcription</keyword>
<dbReference type="PANTHER" id="PTHR30055">
    <property type="entry name" value="HTH-TYPE TRANSCRIPTIONAL REGULATOR RUTR"/>
    <property type="match status" value="1"/>
</dbReference>
<dbReference type="SUPFAM" id="SSF46689">
    <property type="entry name" value="Homeodomain-like"/>
    <property type="match status" value="1"/>
</dbReference>
<evidence type="ECO:0000256" key="5">
    <source>
        <dbReference type="SAM" id="MobiDB-lite"/>
    </source>
</evidence>
<name>A0A934VUP8_9RHOB</name>
<dbReference type="RefSeq" id="WP_200685564.1">
    <property type="nucleotide sequence ID" value="NZ_JAEPRQ010000002.1"/>
</dbReference>
<dbReference type="InterPro" id="IPR023772">
    <property type="entry name" value="DNA-bd_HTH_TetR-type_CS"/>
</dbReference>
<evidence type="ECO:0000256" key="1">
    <source>
        <dbReference type="ARBA" id="ARBA00023015"/>
    </source>
</evidence>
<feature type="domain" description="HTH tetR-type" evidence="6">
    <location>
        <begin position="20"/>
        <end position="80"/>
    </location>
</feature>
<dbReference type="GO" id="GO:0003700">
    <property type="term" value="F:DNA-binding transcription factor activity"/>
    <property type="evidence" value="ECO:0007669"/>
    <property type="project" value="TreeGrafter"/>
</dbReference>
<dbReference type="InterPro" id="IPR009057">
    <property type="entry name" value="Homeodomain-like_sf"/>
</dbReference>
<dbReference type="GO" id="GO:0000976">
    <property type="term" value="F:transcription cis-regulatory region binding"/>
    <property type="evidence" value="ECO:0007669"/>
    <property type="project" value="TreeGrafter"/>
</dbReference>
<dbReference type="PRINTS" id="PR00455">
    <property type="entry name" value="HTHTETR"/>
</dbReference>
<dbReference type="InterPro" id="IPR041347">
    <property type="entry name" value="MftR_C"/>
</dbReference>
<feature type="DNA-binding region" description="H-T-H motif" evidence="4">
    <location>
        <begin position="43"/>
        <end position="62"/>
    </location>
</feature>
<evidence type="ECO:0000256" key="3">
    <source>
        <dbReference type="ARBA" id="ARBA00023163"/>
    </source>
</evidence>
<dbReference type="EMBL" id="JAEPRQ010000002">
    <property type="protein sequence ID" value="MBK4216046.1"/>
    <property type="molecule type" value="Genomic_DNA"/>
</dbReference>
<keyword evidence="2 4" id="KW-0238">DNA-binding</keyword>
<evidence type="ECO:0000313" key="7">
    <source>
        <dbReference type="EMBL" id="MBK4216046.1"/>
    </source>
</evidence>
<dbReference type="AlphaFoldDB" id="A0A934VUP8"/>